<keyword evidence="2" id="KW-1133">Transmembrane helix</keyword>
<dbReference type="AlphaFoldDB" id="A0AAU7AUM6"/>
<gene>
    <name evidence="3" type="primary">ftsL_1</name>
    <name evidence="3" type="ORF">DSM112329_02156</name>
</gene>
<sequence>MTPSTIAGRSTHARTAATKQARTAPRFARRVSGGMPGATSGASLTMPAGAMAGAGGTVVHAPFGLRVARRCAGVPDARLLERLVRGRLWIPLIGGMLILLVFLQLTLLSLNAGIGQSIETSSVLERKNSALALQVSKLSAGQRVEDVAAERGMVMPAAGSVTYADAGKVRPDVAARGITAPKVPDPVTRADGSVLRHDGTVVQPDGTVIRPDGTVVPPGTGTDTPTVDPTTGAPAAATAEPGTAAPAPAAPSAAGQATSDPAASVTAAPMVASTGGG</sequence>
<dbReference type="RefSeq" id="WP_354701819.1">
    <property type="nucleotide sequence ID" value="NZ_CP114014.1"/>
</dbReference>
<evidence type="ECO:0000256" key="1">
    <source>
        <dbReference type="SAM" id="MobiDB-lite"/>
    </source>
</evidence>
<keyword evidence="3" id="KW-0132">Cell division</keyword>
<evidence type="ECO:0000313" key="3">
    <source>
        <dbReference type="EMBL" id="XAY05307.1"/>
    </source>
</evidence>
<feature type="transmembrane region" description="Helical" evidence="2">
    <location>
        <begin position="88"/>
        <end position="110"/>
    </location>
</feature>
<evidence type="ECO:0000256" key="2">
    <source>
        <dbReference type="SAM" id="Phobius"/>
    </source>
</evidence>
<protein>
    <submittedName>
        <fullName evidence="3">Cell division protein FtsL</fullName>
    </submittedName>
</protein>
<name>A0AAU7AUM6_9ACTN</name>
<keyword evidence="2" id="KW-0812">Transmembrane</keyword>
<dbReference type="GO" id="GO:0051301">
    <property type="term" value="P:cell division"/>
    <property type="evidence" value="ECO:0007669"/>
    <property type="project" value="UniProtKB-KW"/>
</dbReference>
<feature type="region of interest" description="Disordered" evidence="1">
    <location>
        <begin position="204"/>
        <end position="277"/>
    </location>
</feature>
<reference evidence="3" key="1">
    <citation type="submission" date="2022-12" db="EMBL/GenBank/DDBJ databases">
        <title>Paraconexibacter alkalitolerans sp. nov. and Baekduia alba sp. nov., isolated from soil and emended description of the genera Paraconexibacter (Chun et al., 2020) and Baekduia (An et al., 2020).</title>
        <authorList>
            <person name="Vieira S."/>
            <person name="Huber K.J."/>
            <person name="Geppert A."/>
            <person name="Wolf J."/>
            <person name="Neumann-Schaal M."/>
            <person name="Muesken M."/>
            <person name="Overmann J."/>
        </authorList>
    </citation>
    <scope>NUCLEOTIDE SEQUENCE</scope>
    <source>
        <strain evidence="3">AEG42_29</strain>
    </source>
</reference>
<feature type="region of interest" description="Disordered" evidence="1">
    <location>
        <begin position="1"/>
        <end position="24"/>
    </location>
</feature>
<organism evidence="3">
    <name type="scientific">Paraconexibacter sp. AEG42_29</name>
    <dbReference type="NCBI Taxonomy" id="2997339"/>
    <lineage>
        <taxon>Bacteria</taxon>
        <taxon>Bacillati</taxon>
        <taxon>Actinomycetota</taxon>
        <taxon>Thermoleophilia</taxon>
        <taxon>Solirubrobacterales</taxon>
        <taxon>Paraconexibacteraceae</taxon>
        <taxon>Paraconexibacter</taxon>
    </lineage>
</organism>
<feature type="compositionally biased region" description="Low complexity" evidence="1">
    <location>
        <begin position="13"/>
        <end position="24"/>
    </location>
</feature>
<feature type="compositionally biased region" description="Low complexity" evidence="1">
    <location>
        <begin position="211"/>
        <end position="258"/>
    </location>
</feature>
<keyword evidence="3" id="KW-0131">Cell cycle</keyword>
<proteinExistence type="predicted"/>
<dbReference type="KEGG" id="parq:DSM112329_02156"/>
<dbReference type="EMBL" id="CP114014">
    <property type="protein sequence ID" value="XAY05307.1"/>
    <property type="molecule type" value="Genomic_DNA"/>
</dbReference>
<keyword evidence="2" id="KW-0472">Membrane</keyword>
<accession>A0AAU7AUM6</accession>